<evidence type="ECO:0000313" key="2">
    <source>
        <dbReference type="EMBL" id="QTC93328.1"/>
    </source>
</evidence>
<dbReference type="SUPFAM" id="SSF110087">
    <property type="entry name" value="DR1885-like metal-binding protein"/>
    <property type="match status" value="1"/>
</dbReference>
<organism evidence="2 3">
    <name type="scientific">Brevundimonas goettingensis</name>
    <dbReference type="NCBI Taxonomy" id="2774190"/>
    <lineage>
        <taxon>Bacteria</taxon>
        <taxon>Pseudomonadati</taxon>
        <taxon>Pseudomonadota</taxon>
        <taxon>Alphaproteobacteria</taxon>
        <taxon>Caulobacterales</taxon>
        <taxon>Caulobacteraceae</taxon>
        <taxon>Brevundimonas</taxon>
    </lineage>
</organism>
<dbReference type="KEGG" id="bgoe:IFJ75_12045"/>
<evidence type="ECO:0000256" key="1">
    <source>
        <dbReference type="SAM" id="SignalP"/>
    </source>
</evidence>
<dbReference type="AlphaFoldDB" id="A0A975C3S5"/>
<dbReference type="InterPro" id="IPR036182">
    <property type="entry name" value="PCuAC_sf"/>
</dbReference>
<dbReference type="Gene3D" id="2.60.40.1890">
    <property type="entry name" value="PCu(A)C copper chaperone"/>
    <property type="match status" value="1"/>
</dbReference>
<accession>A0A975C3S5</accession>
<protein>
    <submittedName>
        <fullName evidence="2">Copper chaperone PCu(A)C</fullName>
    </submittedName>
</protein>
<sequence>MKPTVIALALLAPMLALGACHPGKKNSTTASIETDGVKATVEITDPWCRPTPNGAQAGACYLTIKSSHENTMTGVATPLAANAMVHDMSMANGMMNMSEMAGGLPLKGGEKVELKPGGKHLMLMGLTGPLVEGSAVPLTLTFSDTPAMTVQAPVRLPK</sequence>
<dbReference type="EMBL" id="CP062222">
    <property type="protein sequence ID" value="QTC93328.1"/>
    <property type="molecule type" value="Genomic_DNA"/>
</dbReference>
<dbReference type="PANTHER" id="PTHR36302:SF1">
    <property type="entry name" value="COPPER CHAPERONE PCU(A)C"/>
    <property type="match status" value="1"/>
</dbReference>
<dbReference type="InterPro" id="IPR007410">
    <property type="entry name" value="LpqE-like"/>
</dbReference>
<name>A0A975C3S5_9CAUL</name>
<proteinExistence type="predicted"/>
<feature type="signal peptide" evidence="1">
    <location>
        <begin position="1"/>
        <end position="18"/>
    </location>
</feature>
<keyword evidence="1" id="KW-0732">Signal</keyword>
<evidence type="ECO:0000313" key="3">
    <source>
        <dbReference type="Proteomes" id="UP000663918"/>
    </source>
</evidence>
<dbReference type="PANTHER" id="PTHR36302">
    <property type="entry name" value="BLR7088 PROTEIN"/>
    <property type="match status" value="1"/>
</dbReference>
<dbReference type="PROSITE" id="PS51257">
    <property type="entry name" value="PROKAR_LIPOPROTEIN"/>
    <property type="match status" value="1"/>
</dbReference>
<keyword evidence="3" id="KW-1185">Reference proteome</keyword>
<dbReference type="Pfam" id="PF04314">
    <property type="entry name" value="PCuAC"/>
    <property type="match status" value="1"/>
</dbReference>
<dbReference type="InterPro" id="IPR058248">
    <property type="entry name" value="Lxx211020-like"/>
</dbReference>
<feature type="chain" id="PRO_5037570462" evidence="1">
    <location>
        <begin position="19"/>
        <end position="158"/>
    </location>
</feature>
<dbReference type="Proteomes" id="UP000663918">
    <property type="component" value="Chromosome"/>
</dbReference>
<gene>
    <name evidence="2" type="ORF">IFJ75_12045</name>
</gene>
<reference evidence="2" key="1">
    <citation type="submission" date="2020-09" db="EMBL/GenBank/DDBJ databases">
        <title>Brevundimonas sp. LVF2 isolated from a puddle in Goettingen, Germany.</title>
        <authorList>
            <person name="Friedrich I."/>
            <person name="Klassen A."/>
            <person name="Hannes N."/>
            <person name="Schneider D."/>
            <person name="Hertel R."/>
            <person name="Daniel R."/>
        </authorList>
    </citation>
    <scope>NUCLEOTIDE SEQUENCE</scope>
    <source>
        <strain evidence="2">LVF2</strain>
    </source>
</reference>